<reference evidence="1 2" key="1">
    <citation type="submission" date="2017-04" db="EMBL/GenBank/DDBJ databases">
        <authorList>
            <person name="Afonso C.L."/>
            <person name="Miller P.J."/>
            <person name="Scott M.A."/>
            <person name="Spackman E."/>
            <person name="Goraichik I."/>
            <person name="Dimitrov K.M."/>
            <person name="Suarez D.L."/>
            <person name="Swayne D.E."/>
        </authorList>
    </citation>
    <scope>NUCLEOTIDE SEQUENCE [LARGE SCALE GENOMIC DNA]</scope>
    <source>
        <strain evidence="1 2">DSM 23236</strain>
    </source>
</reference>
<accession>A0A1W1Y0Q6</accession>
<protein>
    <submittedName>
        <fullName evidence="1">Uncharacterized protein</fullName>
    </submittedName>
</protein>
<sequence length="62" mass="6344">MDKFKAFLARFREPSTWAAIAALGAVVHANPDTLTHISTAGPAVAALLGVFLPEATAPAAAQ</sequence>
<evidence type="ECO:0000313" key="1">
    <source>
        <dbReference type="EMBL" id="SMC29371.1"/>
    </source>
</evidence>
<dbReference type="Proteomes" id="UP000192761">
    <property type="component" value="Unassembled WGS sequence"/>
</dbReference>
<organism evidence="1 2">
    <name type="scientific">Andreprevotia lacus DSM 23236</name>
    <dbReference type="NCBI Taxonomy" id="1121001"/>
    <lineage>
        <taxon>Bacteria</taxon>
        <taxon>Pseudomonadati</taxon>
        <taxon>Pseudomonadota</taxon>
        <taxon>Betaproteobacteria</taxon>
        <taxon>Neisseriales</taxon>
        <taxon>Chitinibacteraceae</taxon>
        <taxon>Andreprevotia</taxon>
    </lineage>
</organism>
<proteinExistence type="predicted"/>
<keyword evidence="2" id="KW-1185">Reference proteome</keyword>
<dbReference type="RefSeq" id="WP_084092726.1">
    <property type="nucleotide sequence ID" value="NZ_FWXD01000034.1"/>
</dbReference>
<gene>
    <name evidence="1" type="ORF">SAMN02745857_03791</name>
</gene>
<dbReference type="AlphaFoldDB" id="A0A1W1Y0Q6"/>
<name>A0A1W1Y0Q6_9NEIS</name>
<dbReference type="EMBL" id="FWXD01000034">
    <property type="protein sequence ID" value="SMC29371.1"/>
    <property type="molecule type" value="Genomic_DNA"/>
</dbReference>
<dbReference type="STRING" id="1121001.SAMN02745857_03791"/>
<evidence type="ECO:0000313" key="2">
    <source>
        <dbReference type="Proteomes" id="UP000192761"/>
    </source>
</evidence>